<proteinExistence type="predicted"/>
<dbReference type="EMBL" id="AVOT02042904">
    <property type="protein sequence ID" value="MBW0538336.1"/>
    <property type="molecule type" value="Genomic_DNA"/>
</dbReference>
<gene>
    <name evidence="2" type="ORF">O181_078051</name>
</gene>
<accession>A0A9Q3FDJ3</accession>
<feature type="region of interest" description="Disordered" evidence="1">
    <location>
        <begin position="1"/>
        <end position="35"/>
    </location>
</feature>
<evidence type="ECO:0000313" key="2">
    <source>
        <dbReference type="EMBL" id="MBW0538336.1"/>
    </source>
</evidence>
<reference evidence="2" key="1">
    <citation type="submission" date="2021-03" db="EMBL/GenBank/DDBJ databases">
        <title>Draft genome sequence of rust myrtle Austropuccinia psidii MF-1, a brazilian biotype.</title>
        <authorList>
            <person name="Quecine M.C."/>
            <person name="Pachon D.M.R."/>
            <person name="Bonatelli M.L."/>
            <person name="Correr F.H."/>
            <person name="Franceschini L.M."/>
            <person name="Leite T.F."/>
            <person name="Margarido G.R.A."/>
            <person name="Almeida C.A."/>
            <person name="Ferrarezi J.A."/>
            <person name="Labate C.A."/>
        </authorList>
    </citation>
    <scope>NUCLEOTIDE SEQUENCE</scope>
    <source>
        <strain evidence="2">MF-1</strain>
    </source>
</reference>
<keyword evidence="3" id="KW-1185">Reference proteome</keyword>
<evidence type="ECO:0000313" key="3">
    <source>
        <dbReference type="Proteomes" id="UP000765509"/>
    </source>
</evidence>
<feature type="non-terminal residue" evidence="2">
    <location>
        <position position="1"/>
    </location>
</feature>
<comment type="caution">
    <text evidence="2">The sequence shown here is derived from an EMBL/GenBank/DDBJ whole genome shotgun (WGS) entry which is preliminary data.</text>
</comment>
<dbReference type="OrthoDB" id="2664273at2759"/>
<name>A0A9Q3FDJ3_9BASI</name>
<evidence type="ECO:0000256" key="1">
    <source>
        <dbReference type="SAM" id="MobiDB-lite"/>
    </source>
</evidence>
<feature type="compositionally biased region" description="Acidic residues" evidence="1">
    <location>
        <begin position="1"/>
        <end position="13"/>
    </location>
</feature>
<feature type="region of interest" description="Disordered" evidence="1">
    <location>
        <begin position="62"/>
        <end position="83"/>
    </location>
</feature>
<sequence length="130" mass="14336">DSVEEEEFEEDELAAALTGAPEASEAPNLAPSNQPLVSQAKSNFLKMMEQITQFMGQLTKAVSSRDTSKSPAFKTPSMKSPDSFDGTKACKLGEFIQSYRLTFHNNPEIFFLDQKKVLYSTSFLAGRASK</sequence>
<organism evidence="2 3">
    <name type="scientific">Austropuccinia psidii MF-1</name>
    <dbReference type="NCBI Taxonomy" id="1389203"/>
    <lineage>
        <taxon>Eukaryota</taxon>
        <taxon>Fungi</taxon>
        <taxon>Dikarya</taxon>
        <taxon>Basidiomycota</taxon>
        <taxon>Pucciniomycotina</taxon>
        <taxon>Pucciniomycetes</taxon>
        <taxon>Pucciniales</taxon>
        <taxon>Sphaerophragmiaceae</taxon>
        <taxon>Austropuccinia</taxon>
    </lineage>
</organism>
<protein>
    <submittedName>
        <fullName evidence="2">Uncharacterized protein</fullName>
    </submittedName>
</protein>
<dbReference type="AlphaFoldDB" id="A0A9Q3FDJ3"/>
<dbReference type="Proteomes" id="UP000765509">
    <property type="component" value="Unassembled WGS sequence"/>
</dbReference>